<dbReference type="InterPro" id="IPR008936">
    <property type="entry name" value="Rho_GTPase_activation_prot"/>
</dbReference>
<dbReference type="InterPro" id="IPR013548">
    <property type="entry name" value="Plexin_cytoplasmic_RasGAP_dom"/>
</dbReference>
<dbReference type="Ensembl" id="ENSEBUT00000025626.1">
    <property type="protein sequence ID" value="ENSEBUP00000025050.1"/>
    <property type="gene ID" value="ENSEBUG00000015460.1"/>
</dbReference>
<dbReference type="SUPFAM" id="SSF48350">
    <property type="entry name" value="GTPase activation domain, GAP"/>
    <property type="match status" value="1"/>
</dbReference>
<organism evidence="3 4">
    <name type="scientific">Eptatretus burgeri</name>
    <name type="common">Inshore hagfish</name>
    <dbReference type="NCBI Taxonomy" id="7764"/>
    <lineage>
        <taxon>Eukaryota</taxon>
        <taxon>Metazoa</taxon>
        <taxon>Chordata</taxon>
        <taxon>Craniata</taxon>
        <taxon>Vertebrata</taxon>
        <taxon>Cyclostomata</taxon>
        <taxon>Myxini</taxon>
        <taxon>Myxiniformes</taxon>
        <taxon>Myxinidae</taxon>
        <taxon>Eptatretinae</taxon>
        <taxon>Eptatretus</taxon>
    </lineage>
</organism>
<dbReference type="GO" id="GO:0007162">
    <property type="term" value="P:negative regulation of cell adhesion"/>
    <property type="evidence" value="ECO:0007669"/>
    <property type="project" value="TreeGrafter"/>
</dbReference>
<dbReference type="Pfam" id="PF20170">
    <property type="entry name" value="Plexin_RBD"/>
    <property type="match status" value="1"/>
</dbReference>
<dbReference type="Gene3D" id="3.10.20.90">
    <property type="entry name" value="Phosphatidylinositol 3-kinase Catalytic Subunit, Chain A, domain 1"/>
    <property type="match status" value="1"/>
</dbReference>
<dbReference type="GO" id="GO:0005886">
    <property type="term" value="C:plasma membrane"/>
    <property type="evidence" value="ECO:0007669"/>
    <property type="project" value="TreeGrafter"/>
</dbReference>
<dbReference type="Gene3D" id="1.10.506.10">
    <property type="entry name" value="GTPase Activation - p120gap, domain 1"/>
    <property type="match status" value="1"/>
</dbReference>
<dbReference type="GO" id="GO:0050772">
    <property type="term" value="P:positive regulation of axonogenesis"/>
    <property type="evidence" value="ECO:0007669"/>
    <property type="project" value="TreeGrafter"/>
</dbReference>
<feature type="domain" description="Plexin cytoplasmic RhoGTPase-binding" evidence="2">
    <location>
        <begin position="209"/>
        <end position="320"/>
    </location>
</feature>
<dbReference type="InterPro" id="IPR031148">
    <property type="entry name" value="Plexin"/>
</dbReference>
<dbReference type="GO" id="GO:0030334">
    <property type="term" value="P:regulation of cell migration"/>
    <property type="evidence" value="ECO:0007669"/>
    <property type="project" value="TreeGrafter"/>
</dbReference>
<evidence type="ECO:0000313" key="4">
    <source>
        <dbReference type="Proteomes" id="UP000694388"/>
    </source>
</evidence>
<reference evidence="3" key="1">
    <citation type="submission" date="2025-08" db="UniProtKB">
        <authorList>
            <consortium name="Ensembl"/>
        </authorList>
    </citation>
    <scope>IDENTIFICATION</scope>
</reference>
<feature type="domain" description="Plexin cytoplasmic RasGAP" evidence="1">
    <location>
        <begin position="13"/>
        <end position="553"/>
    </location>
</feature>
<dbReference type="InterPro" id="IPR046800">
    <property type="entry name" value="Plexin_RBD"/>
</dbReference>
<protein>
    <submittedName>
        <fullName evidence="3">Uncharacterized protein</fullName>
    </submittedName>
</protein>
<dbReference type="GO" id="GO:0017154">
    <property type="term" value="F:semaphorin receptor activity"/>
    <property type="evidence" value="ECO:0007669"/>
    <property type="project" value="InterPro"/>
</dbReference>
<dbReference type="AlphaFoldDB" id="A0A8C4X150"/>
<dbReference type="GeneTree" id="ENSGT01150000286928"/>
<reference evidence="3" key="2">
    <citation type="submission" date="2025-09" db="UniProtKB">
        <authorList>
            <consortium name="Ensembl"/>
        </authorList>
    </citation>
    <scope>IDENTIFICATION</scope>
</reference>
<dbReference type="PANTHER" id="PTHR22625">
    <property type="entry name" value="PLEXIN"/>
    <property type="match status" value="1"/>
</dbReference>
<dbReference type="Pfam" id="PF08337">
    <property type="entry name" value="Plexin_cytopl"/>
    <property type="match status" value="1"/>
</dbReference>
<dbReference type="GO" id="GO:0043542">
    <property type="term" value="P:endothelial cell migration"/>
    <property type="evidence" value="ECO:0007669"/>
    <property type="project" value="TreeGrafter"/>
</dbReference>
<evidence type="ECO:0000259" key="1">
    <source>
        <dbReference type="Pfam" id="PF08337"/>
    </source>
</evidence>
<dbReference type="GO" id="GO:0002116">
    <property type="term" value="C:semaphorin receptor complex"/>
    <property type="evidence" value="ECO:0007669"/>
    <property type="project" value="TreeGrafter"/>
</dbReference>
<keyword evidence="4" id="KW-1185">Reference proteome</keyword>
<dbReference type="PANTHER" id="PTHR22625:SF7">
    <property type="entry name" value="PLEXIN-D1"/>
    <property type="match status" value="1"/>
</dbReference>
<name>A0A8C4X150_EPTBU</name>
<evidence type="ECO:0000259" key="2">
    <source>
        <dbReference type="Pfam" id="PF20170"/>
    </source>
</evidence>
<proteinExistence type="predicted"/>
<accession>A0A8C4X150</accession>
<sequence>MTDLASELKGTQGIPFLSYEQFAFRTLFPEKVEQLQTLSLHQKRRTHAKNTAIDDPLLNMNWQPRFPDACGPGVEEGLAQFINLLNNKHFLVIFIHTLEQQKDFSVKDRCYLASWLTANMQGKLEYLTSILKDLLVDLVESSTNKHPKLMLRRTESVVEKMLTNWMSLCMYAFLRDSVGETFFLLLRAIKHQICKGPVDAVTGKAKYTLSEDWLLRENVEAVAMNVNVSFQGSGVDSQTIRILECDSISQIKEKALDTFYRNVHRSQCLTPSSLDIEWIMENGKSKILKDLDNTSKSEGGKKKINTIQHYGIQENASLALSRKDAKVDAGLYQNECDDQIDMENTFHMVHSAEEMPEKSKSKVLPEVYLTRLLSTKGTLHKFVHDLFHAILTYPIERPPLAVKYIFDFLEEQAKRRGVSDAETIHIWKTNSLLLRFWVNILKNPQFVFDVEKTPHMDACLSVLAQALIDACSTSCLTLSKDSPTNKLLFAREIPEFKKLVQDYYEEVQQLPPLSEQEVNSYMAEDFQRYGEVFNTKYAASEIYKYLVRYRHQVLEAMELNQTAQRMQLPNKLSAVLSQIEDPVYENCSEKDETGVMGVSPLSLWLSGHF</sequence>
<dbReference type="Proteomes" id="UP000694388">
    <property type="component" value="Unplaced"/>
</dbReference>
<dbReference type="GO" id="GO:0008360">
    <property type="term" value="P:regulation of cell shape"/>
    <property type="evidence" value="ECO:0007669"/>
    <property type="project" value="TreeGrafter"/>
</dbReference>
<evidence type="ECO:0000313" key="3">
    <source>
        <dbReference type="Ensembl" id="ENSEBUP00000025050.1"/>
    </source>
</evidence>
<dbReference type="OMA" id="NWRRINT"/>